<gene>
    <name evidence="2" type="ORF">BO71DRAFT_457421</name>
</gene>
<reference evidence="2 3" key="1">
    <citation type="submission" date="2018-02" db="EMBL/GenBank/DDBJ databases">
        <title>The genomes of Aspergillus section Nigri reveals drivers in fungal speciation.</title>
        <authorList>
            <consortium name="DOE Joint Genome Institute"/>
            <person name="Vesth T.C."/>
            <person name="Nybo J."/>
            <person name="Theobald S."/>
            <person name="Brandl J."/>
            <person name="Frisvad J.C."/>
            <person name="Nielsen K.F."/>
            <person name="Lyhne E.K."/>
            <person name="Kogle M.E."/>
            <person name="Kuo A."/>
            <person name="Riley R."/>
            <person name="Clum A."/>
            <person name="Nolan M."/>
            <person name="Lipzen A."/>
            <person name="Salamov A."/>
            <person name="Henrissat B."/>
            <person name="Wiebenga A."/>
            <person name="De vries R.P."/>
            <person name="Grigoriev I.V."/>
            <person name="Mortensen U.H."/>
            <person name="Andersen M.R."/>
            <person name="Baker S.E."/>
        </authorList>
    </citation>
    <scope>NUCLEOTIDE SEQUENCE [LARGE SCALE GENOMIC DNA]</scope>
    <source>
        <strain evidence="2 3">CBS 707.79</strain>
    </source>
</reference>
<keyword evidence="3" id="KW-1185">Reference proteome</keyword>
<evidence type="ECO:0000259" key="1">
    <source>
        <dbReference type="Pfam" id="PF13640"/>
    </source>
</evidence>
<proteinExistence type="predicted"/>
<evidence type="ECO:0000313" key="2">
    <source>
        <dbReference type="EMBL" id="PYH92399.1"/>
    </source>
</evidence>
<sequence length="366" mass="41070">TGHDSGFKELSLPTESSSDLQELVEICQPASCGKGDKDVIDPKYRQAGKLDAGCFLTTFQPEHFGIIESIEETLLPAVTSTTDDGLQFRKIRAELYKLNVYSGPSGHFHKHVNTPRSDTKTGSLVVCLPSQFKGGNLIIRHNKQETNYDWSPRGDSTIQWAAFYSDCEHEMNTVTECNRITLAYNLHVTKMTRPEIELYKTIVDPETFPSHEKIRQHLADPEFMTECGVIGFYCSHAYPQTTNELPPPVLKGIDHRIYAIFESLGMNIGIHPILECVPEDLHLAGGVRVGLNHQTYRTTDRGGEDDCPEDDIWPSRFVRGITWITEPKHEQMAFSHVVYGNEASIGTRYSSVAILVIIPPHSQRGL</sequence>
<feature type="domain" description="Prolyl 4-hydroxylase alpha subunit Fe(2+) 2OG dioxygenase" evidence="1">
    <location>
        <begin position="97"/>
        <end position="187"/>
    </location>
</feature>
<feature type="non-terminal residue" evidence="2">
    <location>
        <position position="1"/>
    </location>
</feature>
<evidence type="ECO:0000313" key="3">
    <source>
        <dbReference type="Proteomes" id="UP000247810"/>
    </source>
</evidence>
<organism evidence="2 3">
    <name type="scientific">Aspergillus ellipticus CBS 707.79</name>
    <dbReference type="NCBI Taxonomy" id="1448320"/>
    <lineage>
        <taxon>Eukaryota</taxon>
        <taxon>Fungi</taxon>
        <taxon>Dikarya</taxon>
        <taxon>Ascomycota</taxon>
        <taxon>Pezizomycotina</taxon>
        <taxon>Eurotiomycetes</taxon>
        <taxon>Eurotiomycetidae</taxon>
        <taxon>Eurotiales</taxon>
        <taxon>Aspergillaceae</taxon>
        <taxon>Aspergillus</taxon>
        <taxon>Aspergillus subgen. Circumdati</taxon>
    </lineage>
</organism>
<dbReference type="PANTHER" id="PTHR33099">
    <property type="entry name" value="FE2OG DIOXYGENASE DOMAIN-CONTAINING PROTEIN"/>
    <property type="match status" value="1"/>
</dbReference>
<accession>A0A319D5C7</accession>
<dbReference type="Gene3D" id="2.60.120.620">
    <property type="entry name" value="q2cbj1_9rhob like domain"/>
    <property type="match status" value="1"/>
</dbReference>
<protein>
    <recommendedName>
        <fullName evidence="1">Prolyl 4-hydroxylase alpha subunit Fe(2+) 2OG dioxygenase domain-containing protein</fullName>
    </recommendedName>
</protein>
<dbReference type="PANTHER" id="PTHR33099:SF7">
    <property type="entry name" value="MYND-TYPE DOMAIN-CONTAINING PROTEIN"/>
    <property type="match status" value="1"/>
</dbReference>
<name>A0A319D5C7_9EURO</name>
<dbReference type="Pfam" id="PF13640">
    <property type="entry name" value="2OG-FeII_Oxy_3"/>
    <property type="match status" value="1"/>
</dbReference>
<dbReference type="EMBL" id="KZ825917">
    <property type="protein sequence ID" value="PYH92399.1"/>
    <property type="molecule type" value="Genomic_DNA"/>
</dbReference>
<dbReference type="InterPro" id="IPR044862">
    <property type="entry name" value="Pro_4_hyd_alph_FE2OG_OXY"/>
</dbReference>
<dbReference type="AlphaFoldDB" id="A0A319D5C7"/>
<dbReference type="VEuPathDB" id="FungiDB:BO71DRAFT_457421"/>
<dbReference type="Proteomes" id="UP000247810">
    <property type="component" value="Unassembled WGS sequence"/>
</dbReference>
<dbReference type="OrthoDB" id="27483at2759"/>